<dbReference type="Proteomes" id="UP000694864">
    <property type="component" value="Chromosome 3"/>
</dbReference>
<proteinExistence type="predicted"/>
<dbReference type="SUPFAM" id="SSF56672">
    <property type="entry name" value="DNA/RNA polymerases"/>
    <property type="match status" value="1"/>
</dbReference>
<accession>A0ABM1R940</accession>
<organism evidence="1 2">
    <name type="scientific">Camelina sativa</name>
    <name type="common">False flax</name>
    <name type="synonym">Myagrum sativum</name>
    <dbReference type="NCBI Taxonomy" id="90675"/>
    <lineage>
        <taxon>Eukaryota</taxon>
        <taxon>Viridiplantae</taxon>
        <taxon>Streptophyta</taxon>
        <taxon>Embryophyta</taxon>
        <taxon>Tracheophyta</taxon>
        <taxon>Spermatophyta</taxon>
        <taxon>Magnoliopsida</taxon>
        <taxon>eudicotyledons</taxon>
        <taxon>Gunneridae</taxon>
        <taxon>Pentapetalae</taxon>
        <taxon>rosids</taxon>
        <taxon>malvids</taxon>
        <taxon>Brassicales</taxon>
        <taxon>Brassicaceae</taxon>
        <taxon>Camelineae</taxon>
        <taxon>Camelina</taxon>
    </lineage>
</organism>
<evidence type="ECO:0000313" key="2">
    <source>
        <dbReference type="RefSeq" id="XP_019095528.1"/>
    </source>
</evidence>
<dbReference type="PANTHER" id="PTHR11439">
    <property type="entry name" value="GAG-POL-RELATED RETROTRANSPOSON"/>
    <property type="match status" value="1"/>
</dbReference>
<dbReference type="GeneID" id="109130439"/>
<sequence>MEHCSPMPTPLPLQLDKVQDQQKEFSDSTYFRSLAGKLQYLTLTRPDIQFSVNYVCQKMHKPSVADFQNLKRILRYVKGTITMGITFWRNTNFDLKTYSDSDYANCKEGRRSVGGYCTYLGRNLISWSSRKQPTVSKSSIEAEYMSLSETASEIKWISSVLRELNVPLPQTPELYCDNLSAVYLTANLAYHKRTKHFDVDYHYVREHVVLKTLVVTHIPGEQQIVDIFTKSLPIGTFEFLRSKLGV</sequence>
<protein>
    <submittedName>
        <fullName evidence="2">Uncharacterized protein LOC109130439</fullName>
    </submittedName>
</protein>
<keyword evidence="1" id="KW-1185">Reference proteome</keyword>
<reference evidence="1" key="1">
    <citation type="journal article" date="2014" name="Nat. Commun.">
        <title>The emerging biofuel crop Camelina sativa retains a highly undifferentiated hexaploid genome structure.</title>
        <authorList>
            <person name="Kagale S."/>
            <person name="Koh C."/>
            <person name="Nixon J."/>
            <person name="Bollina V."/>
            <person name="Clarke W.E."/>
            <person name="Tuteja R."/>
            <person name="Spillane C."/>
            <person name="Robinson S.J."/>
            <person name="Links M.G."/>
            <person name="Clarke C."/>
            <person name="Higgins E.E."/>
            <person name="Huebert T."/>
            <person name="Sharpe A.G."/>
            <person name="Parkin I.A."/>
        </authorList>
    </citation>
    <scope>NUCLEOTIDE SEQUENCE [LARGE SCALE GENOMIC DNA]</scope>
    <source>
        <strain evidence="1">cv. DH55</strain>
    </source>
</reference>
<dbReference type="RefSeq" id="XP_019095528.1">
    <property type="nucleotide sequence ID" value="XM_019239983.1"/>
</dbReference>
<dbReference type="CDD" id="cd09272">
    <property type="entry name" value="RNase_HI_RT_Ty1"/>
    <property type="match status" value="1"/>
</dbReference>
<reference evidence="2" key="2">
    <citation type="submission" date="2025-08" db="UniProtKB">
        <authorList>
            <consortium name="RefSeq"/>
        </authorList>
    </citation>
    <scope>IDENTIFICATION</scope>
    <source>
        <tissue evidence="2">Leaf</tissue>
    </source>
</reference>
<evidence type="ECO:0000313" key="1">
    <source>
        <dbReference type="Proteomes" id="UP000694864"/>
    </source>
</evidence>
<dbReference type="InterPro" id="IPR043502">
    <property type="entry name" value="DNA/RNA_pol_sf"/>
</dbReference>
<name>A0ABM1R940_CAMSA</name>
<gene>
    <name evidence="2" type="primary">LOC109130439</name>
</gene>
<dbReference type="PANTHER" id="PTHR11439:SF524">
    <property type="entry name" value="RNA-DIRECTED DNA POLYMERASE, PROTEIN KINASE RLK-PELLE-DLSV FAMILY"/>
    <property type="match status" value="1"/>
</dbReference>